<comment type="similarity">
    <text evidence="1">Belongs to the FAM72 family.</text>
</comment>
<proteinExistence type="inferred from homology"/>
<dbReference type="PANTHER" id="PTHR31841">
    <property type="entry name" value="PROTEIN FAM72A-RELATED"/>
    <property type="match status" value="1"/>
</dbReference>
<evidence type="ECO:0000313" key="3">
    <source>
        <dbReference type="EMBL" id="KAH6586998.1"/>
    </source>
</evidence>
<dbReference type="InterPro" id="IPR026768">
    <property type="entry name" value="YPEH2ZP"/>
</dbReference>
<name>A0ABQ8EUX1_9FUNG</name>
<keyword evidence="4" id="KW-1185">Reference proteome</keyword>
<sequence length="439" mass="46196">MSDLILSQPNTLVQVSDLSSTSQSTMSSSLSTTPSAAAPRSASVVSQLIRPSTSYMQLSSSNTLAQAYIVSDSASSPSDSALAARIASTYSIRAMAAASSGSDTTQSTEVPPITTSSAIASSASDTSNPVALREMPLSSLVSSAIANVNVAADVAVSSSRTQSSTTDTGLTYGATRATSPTISSTGMHHHFMSPWDLQFAGSGHGFSYFVTRSTRGVPGSQPNGSSSVMGNIQPSASPNSHTSLNSYLSSQSHQHAAPISTLPISRSMGSSVSASQAAAYLDIRAANAISSTNTSTSNMRPHFRSKIVYVLSCGHCSGQVCQRGMKAILLADTNIELFSTDSTPYGIQLVNDDYQTRNCLCRIRDVACLGCGNVIGYHVTQPCEPCMDACNNGHFWMFHVTEVNSDERSTGAHPLVWSQIPRADKDQVQLNRVFTSVQR</sequence>
<accession>A0ABQ8EUX1</accession>
<evidence type="ECO:0008006" key="5">
    <source>
        <dbReference type="Google" id="ProtNLM"/>
    </source>
</evidence>
<protein>
    <recommendedName>
        <fullName evidence="5">Protein FAM72</fullName>
    </recommendedName>
</protein>
<dbReference type="EMBL" id="JAFCIX010000569">
    <property type="protein sequence ID" value="KAH6586998.1"/>
    <property type="molecule type" value="Genomic_DNA"/>
</dbReference>
<dbReference type="PANTHER" id="PTHR31841:SF1">
    <property type="entry name" value="PROTEIN FAM72A-RELATED"/>
    <property type="match status" value="1"/>
</dbReference>
<evidence type="ECO:0000313" key="4">
    <source>
        <dbReference type="Proteomes" id="UP001648503"/>
    </source>
</evidence>
<dbReference type="Proteomes" id="UP001648503">
    <property type="component" value="Unassembled WGS sequence"/>
</dbReference>
<feature type="region of interest" description="Disordered" evidence="2">
    <location>
        <begin position="217"/>
        <end position="250"/>
    </location>
</feature>
<gene>
    <name evidence="3" type="ORF">BASA50_000047</name>
</gene>
<comment type="caution">
    <text evidence="3">The sequence shown here is derived from an EMBL/GenBank/DDBJ whole genome shotgun (WGS) entry which is preliminary data.</text>
</comment>
<evidence type="ECO:0000256" key="2">
    <source>
        <dbReference type="SAM" id="MobiDB-lite"/>
    </source>
</evidence>
<evidence type="ECO:0000256" key="1">
    <source>
        <dbReference type="ARBA" id="ARBA00006888"/>
    </source>
</evidence>
<reference evidence="3 4" key="1">
    <citation type="submission" date="2021-02" db="EMBL/GenBank/DDBJ databases">
        <title>Variation within the Batrachochytrium salamandrivorans European outbreak.</title>
        <authorList>
            <person name="Kelly M."/>
            <person name="Pasmans F."/>
            <person name="Shea T.P."/>
            <person name="Munoz J.F."/>
            <person name="Carranza S."/>
            <person name="Cuomo C.A."/>
            <person name="Martel A."/>
        </authorList>
    </citation>
    <scope>NUCLEOTIDE SEQUENCE [LARGE SCALE GENOMIC DNA]</scope>
    <source>
        <strain evidence="3 4">AMFP18/2</strain>
    </source>
</reference>
<organism evidence="3 4">
    <name type="scientific">Batrachochytrium salamandrivorans</name>
    <dbReference type="NCBI Taxonomy" id="1357716"/>
    <lineage>
        <taxon>Eukaryota</taxon>
        <taxon>Fungi</taxon>
        <taxon>Fungi incertae sedis</taxon>
        <taxon>Chytridiomycota</taxon>
        <taxon>Chytridiomycota incertae sedis</taxon>
        <taxon>Chytridiomycetes</taxon>
        <taxon>Rhizophydiales</taxon>
        <taxon>Rhizophydiales incertae sedis</taxon>
        <taxon>Batrachochytrium</taxon>
    </lineage>
</organism>
<dbReference type="Pfam" id="PF14976">
    <property type="entry name" value="YPEH2ZP"/>
    <property type="match status" value="1"/>
</dbReference>